<dbReference type="Pfam" id="PF00225">
    <property type="entry name" value="Kinesin"/>
    <property type="match status" value="1"/>
</dbReference>
<dbReference type="InterPro" id="IPR019821">
    <property type="entry name" value="Kinesin_motor_CS"/>
</dbReference>
<dbReference type="InterPro" id="IPR001752">
    <property type="entry name" value="Kinesin_motor_dom"/>
</dbReference>
<feature type="coiled-coil region" evidence="7">
    <location>
        <begin position="787"/>
        <end position="814"/>
    </location>
</feature>
<feature type="binding site" evidence="6">
    <location>
        <begin position="84"/>
        <end position="91"/>
    </location>
    <ligand>
        <name>ATP</name>
        <dbReference type="ChEBI" id="CHEBI:30616"/>
    </ligand>
</feature>
<dbReference type="OrthoDB" id="3176171at2759"/>
<dbReference type="PANTHER" id="PTHR47969:SF15">
    <property type="entry name" value="CHROMOSOME-ASSOCIATED KINESIN KIF4A-RELATED"/>
    <property type="match status" value="1"/>
</dbReference>
<evidence type="ECO:0000256" key="7">
    <source>
        <dbReference type="SAM" id="Coils"/>
    </source>
</evidence>
<keyword evidence="5 7" id="KW-0175">Coiled coil</keyword>
<keyword evidence="2" id="KW-0963">Cytoplasm</keyword>
<dbReference type="GO" id="GO:0005737">
    <property type="term" value="C:cytoplasm"/>
    <property type="evidence" value="ECO:0007669"/>
    <property type="project" value="UniProtKB-SubCell"/>
</dbReference>
<evidence type="ECO:0000256" key="2">
    <source>
        <dbReference type="ARBA" id="ARBA00022490"/>
    </source>
</evidence>
<sequence>MATTAVRVALRVRPLSSKERSDNGHECVTFADNEPQIFLGHDRAFTFDSVFDPSATQDHVFTTCVAPLLCRFREGNNVTILAYGQTGSGKTYSMGTGALSSHDQDGIIQRFAHSLFKELESTCSKPGDSYQVYVSFLELYHEDLNDLLEPNRIAAETHPSIREDVDGNIFWLGVREEQVHNAEDMLMMLRKGVHHRATGSTDVNATSSRSHAIFSVLLKQQIANQESSATDSQPSIKRLASKFHFVDLAGSERLKRTIGDRQKEGISINTGLLALGNVISALGDESRKGAHVPYRDSKLTRLLQDSLGGNSHTLMLACVSPSEADYMKTLSTLKYAGRARNIQNRVEINHDYEGSPEELNYLRNKVSQLKMQISMLQKVTGDDQGRRLLYERDELARMHKFNQDISSQLAQVQSERDTLMAQLSPNHVISEAHPVIREYAETVQDLKLELAEAHSRIANLEAAACISNNSSSAMSSSTITVAGGNAAGGPSRALSGLEAFISNSTIVTSSTGHHHHHQRDFIHKPTSSGRRRSKYVPIAQRIRTHHSSSKRATREKYTSQWTPVDSTSTEEMVADKDLMTTNESAFDTEAFHKVLVWDDYANNLLFVWSQSQDETVLQDTSAATGPEGTLNSAQQQHDDYDENSMLHNKPGADMRQDSFPLSDCHIQDDLDTDNELEALDVPTWTDDTPKAQSINNDSCKRESLSWTDSLLDDSDNSIGTSRLSSSWTTVSRQQQGAIGIDGSSSTAGRRRSKDLLKMLHQVQADLLVKQELVGQLEKSEGEFSQMRSTYEDKLNELHEHLMETQKERDVALQRKRTTTAHPGTINRRSVTGNTTAGRSSAANAMQLREAPRQVDEIRRQYEQKLKKLSSENHELKRKYTQTNHTLQSARSKAEAYVNKLQREIDALKLDKKQMLKASKMEADKTREQNTQYERDIQALKRRELTLIDAKKKIEDQYDAQAQLLQKRNDEVASMATQLRQLNFSLRKAATEGIFLNEASLEKILSTITPQRASKSPGAMRRTSPDNH</sequence>
<organism evidence="10">
    <name type="scientific">Lichtheimia ramosa</name>
    <dbReference type="NCBI Taxonomy" id="688394"/>
    <lineage>
        <taxon>Eukaryota</taxon>
        <taxon>Fungi</taxon>
        <taxon>Fungi incertae sedis</taxon>
        <taxon>Mucoromycota</taxon>
        <taxon>Mucoromycotina</taxon>
        <taxon>Mucoromycetes</taxon>
        <taxon>Mucorales</taxon>
        <taxon>Lichtheimiaceae</taxon>
        <taxon>Lichtheimia</taxon>
    </lineage>
</organism>
<evidence type="ECO:0000259" key="9">
    <source>
        <dbReference type="PROSITE" id="PS50067"/>
    </source>
</evidence>
<keyword evidence="6" id="KW-0505">Motor protein</keyword>
<evidence type="ECO:0000256" key="3">
    <source>
        <dbReference type="ARBA" id="ARBA00022741"/>
    </source>
</evidence>
<dbReference type="SUPFAM" id="SSF52540">
    <property type="entry name" value="P-loop containing nucleoside triphosphate hydrolases"/>
    <property type="match status" value="1"/>
</dbReference>
<dbReference type="Gene3D" id="3.40.850.10">
    <property type="entry name" value="Kinesin motor domain"/>
    <property type="match status" value="1"/>
</dbReference>
<dbReference type="EMBL" id="LK023324">
    <property type="protein sequence ID" value="CDS07876.1"/>
    <property type="molecule type" value="Genomic_DNA"/>
</dbReference>
<feature type="coiled-coil region" evidence="7">
    <location>
        <begin position="402"/>
        <end position="463"/>
    </location>
</feature>
<dbReference type="InterPro" id="IPR027417">
    <property type="entry name" value="P-loop_NTPase"/>
</dbReference>
<dbReference type="GO" id="GO:0007018">
    <property type="term" value="P:microtubule-based movement"/>
    <property type="evidence" value="ECO:0007669"/>
    <property type="project" value="InterPro"/>
</dbReference>
<feature type="compositionally biased region" description="Polar residues" evidence="8">
    <location>
        <begin position="826"/>
        <end position="841"/>
    </location>
</feature>
<dbReference type="GO" id="GO:0005524">
    <property type="term" value="F:ATP binding"/>
    <property type="evidence" value="ECO:0007669"/>
    <property type="project" value="UniProtKB-UniRule"/>
</dbReference>
<dbReference type="GO" id="GO:0003777">
    <property type="term" value="F:microtubule motor activity"/>
    <property type="evidence" value="ECO:0007669"/>
    <property type="project" value="InterPro"/>
</dbReference>
<feature type="region of interest" description="Disordered" evidence="8">
    <location>
        <begin position="1007"/>
        <end position="1027"/>
    </location>
</feature>
<evidence type="ECO:0000256" key="8">
    <source>
        <dbReference type="SAM" id="MobiDB-lite"/>
    </source>
</evidence>
<dbReference type="GO" id="GO:0005875">
    <property type="term" value="C:microtubule associated complex"/>
    <property type="evidence" value="ECO:0007669"/>
    <property type="project" value="TreeGrafter"/>
</dbReference>
<comment type="similarity">
    <text evidence="6">Belongs to the TRAFAC class myosin-kinesin ATPase superfamily. Kinesin family.</text>
</comment>
<feature type="compositionally biased region" description="Basic residues" evidence="8">
    <location>
        <begin position="542"/>
        <end position="551"/>
    </location>
</feature>
<evidence type="ECO:0000256" key="5">
    <source>
        <dbReference type="ARBA" id="ARBA00023054"/>
    </source>
</evidence>
<keyword evidence="4 6" id="KW-0067">ATP-binding</keyword>
<feature type="region of interest" description="Disordered" evidence="8">
    <location>
        <begin position="509"/>
        <end position="564"/>
    </location>
</feature>
<reference evidence="10" key="1">
    <citation type="journal article" date="2014" name="Genome Announc.">
        <title>De novo whole-genome sequence and genome annotation of Lichtheimia ramosa.</title>
        <authorList>
            <person name="Linde J."/>
            <person name="Schwartze V."/>
            <person name="Binder U."/>
            <person name="Lass-Florl C."/>
            <person name="Voigt K."/>
            <person name="Horn F."/>
        </authorList>
    </citation>
    <scope>NUCLEOTIDE SEQUENCE</scope>
    <source>
        <strain evidence="10">JMRC FSU:6197</strain>
    </source>
</reference>
<comment type="subcellular location">
    <subcellularLocation>
        <location evidence="1">Cytoplasm</location>
    </subcellularLocation>
</comment>
<feature type="coiled-coil region" evidence="7">
    <location>
        <begin position="854"/>
        <end position="942"/>
    </location>
</feature>
<dbReference type="PROSITE" id="PS00411">
    <property type="entry name" value="KINESIN_MOTOR_1"/>
    <property type="match status" value="1"/>
</dbReference>
<protein>
    <recommendedName>
        <fullName evidence="9">Kinesin motor domain-containing protein</fullName>
    </recommendedName>
</protein>
<proteinExistence type="inferred from homology"/>
<dbReference type="PANTHER" id="PTHR47969">
    <property type="entry name" value="CHROMOSOME-ASSOCIATED KINESIN KIF4A-RELATED"/>
    <property type="match status" value="1"/>
</dbReference>
<feature type="domain" description="Kinesin motor" evidence="9">
    <location>
        <begin position="5"/>
        <end position="342"/>
    </location>
</feature>
<feature type="region of interest" description="Disordered" evidence="8">
    <location>
        <begin position="821"/>
        <end position="841"/>
    </location>
</feature>
<dbReference type="SMART" id="SM00129">
    <property type="entry name" value="KISc"/>
    <property type="match status" value="1"/>
</dbReference>
<evidence type="ECO:0000256" key="1">
    <source>
        <dbReference type="ARBA" id="ARBA00004496"/>
    </source>
</evidence>
<keyword evidence="3 6" id="KW-0547">Nucleotide-binding</keyword>
<name>A0A077WJC1_9FUNG</name>
<dbReference type="Pfam" id="PF25764">
    <property type="entry name" value="KIF21A_4th"/>
    <property type="match status" value="1"/>
</dbReference>
<gene>
    <name evidence="10" type="ORF">LRAMOSA01825</name>
</gene>
<dbReference type="InterPro" id="IPR027640">
    <property type="entry name" value="Kinesin-like_fam"/>
</dbReference>
<evidence type="ECO:0000256" key="4">
    <source>
        <dbReference type="ARBA" id="ARBA00022840"/>
    </source>
</evidence>
<dbReference type="GO" id="GO:0008017">
    <property type="term" value="F:microtubule binding"/>
    <property type="evidence" value="ECO:0007669"/>
    <property type="project" value="InterPro"/>
</dbReference>
<accession>A0A077WJC1</accession>
<evidence type="ECO:0000313" key="10">
    <source>
        <dbReference type="EMBL" id="CDS07876.1"/>
    </source>
</evidence>
<dbReference type="InterPro" id="IPR036961">
    <property type="entry name" value="Kinesin_motor_dom_sf"/>
</dbReference>
<evidence type="ECO:0000256" key="6">
    <source>
        <dbReference type="PROSITE-ProRule" id="PRU00283"/>
    </source>
</evidence>
<dbReference type="CDD" id="cd01372">
    <property type="entry name" value="KISc_KIF4"/>
    <property type="match status" value="1"/>
</dbReference>
<dbReference type="AlphaFoldDB" id="A0A077WJC1"/>
<dbReference type="PRINTS" id="PR00380">
    <property type="entry name" value="KINESINHEAVY"/>
</dbReference>
<dbReference type="PROSITE" id="PS50067">
    <property type="entry name" value="KINESIN_MOTOR_2"/>
    <property type="match status" value="1"/>
</dbReference>
<dbReference type="GO" id="GO:0007052">
    <property type="term" value="P:mitotic spindle organization"/>
    <property type="evidence" value="ECO:0007669"/>
    <property type="project" value="TreeGrafter"/>
</dbReference>
<dbReference type="GO" id="GO:0051231">
    <property type="term" value="P:spindle elongation"/>
    <property type="evidence" value="ECO:0007669"/>
    <property type="project" value="TreeGrafter"/>
</dbReference>